<gene>
    <name evidence="2" type="ORF">Agabi119p4_9414</name>
</gene>
<feature type="compositionally biased region" description="Polar residues" evidence="1">
    <location>
        <begin position="12"/>
        <end position="30"/>
    </location>
</feature>
<feature type="region of interest" description="Disordered" evidence="1">
    <location>
        <begin position="1"/>
        <end position="48"/>
    </location>
</feature>
<reference evidence="2 3" key="1">
    <citation type="journal article" name="Sci. Rep.">
        <title>Telomere-to-telomere assembled and centromere annotated genomes of the two main subspecies of the button mushroom Agaricus bisporus reveal especially polymorphic chromosome ends.</title>
        <authorList>
            <person name="Sonnenberg A.S.M."/>
            <person name="Sedaghat-Telgerd N."/>
            <person name="Lavrijssen B."/>
            <person name="Ohm R.A."/>
            <person name="Hendrickx P.M."/>
            <person name="Scholtmeijer K."/>
            <person name="Baars J.J.P."/>
            <person name="van Peer A."/>
        </authorList>
    </citation>
    <scope>NUCLEOTIDE SEQUENCE [LARGE SCALE GENOMIC DNA]</scope>
    <source>
        <strain evidence="2 3">H119_p4</strain>
    </source>
</reference>
<name>A0A8H7C344_AGABI</name>
<feature type="region of interest" description="Disordered" evidence="1">
    <location>
        <begin position="359"/>
        <end position="398"/>
    </location>
</feature>
<comment type="caution">
    <text evidence="2">The sequence shown here is derived from an EMBL/GenBank/DDBJ whole genome shotgun (WGS) entry which is preliminary data.</text>
</comment>
<proteinExistence type="predicted"/>
<sequence length="398" mass="44831">MSSSPDPKRAKTVSSNLSALSTPSQFTSPAISIAPRRPASGTSSRRQHASADPNFAFDIAMKENNFVCSGDLFKDVNLTSRIYDNIKLPNTVNDLEFIQWSSRVLGHPIAFADGCFSPDDPHNIALLKQPFFYLWRDHVLAYAAFESRSEMDLRTPIDALIRQAFDTRYREYDDESAMVVYRTEQEMCLPAVPPGTAKADAVVWSPFPSGFNDLVWGLPNAPVFSAESHRRHDMLATFVLEAKFHDKEAAVRQICFDLCSAQHQRRALGFESHQIYGALLVGNDFRLYSSKWAKKRVSIRPTTTVFNLRFFPNVLKLFVFLCQLADYIHNQVQGMGDELEKDEAGFKKRIRDAVWEPWRPWKHSSGPKSGAMSWQGGNLEGGMDDSMGEGDDDDDDGI</sequence>
<dbReference type="EMBL" id="JABXXO010000013">
    <property type="protein sequence ID" value="KAF7761422.1"/>
    <property type="molecule type" value="Genomic_DNA"/>
</dbReference>
<feature type="compositionally biased region" description="Acidic residues" evidence="1">
    <location>
        <begin position="382"/>
        <end position="398"/>
    </location>
</feature>
<organism evidence="2 3">
    <name type="scientific">Agaricus bisporus var. burnettii</name>
    <dbReference type="NCBI Taxonomy" id="192524"/>
    <lineage>
        <taxon>Eukaryota</taxon>
        <taxon>Fungi</taxon>
        <taxon>Dikarya</taxon>
        <taxon>Basidiomycota</taxon>
        <taxon>Agaricomycotina</taxon>
        <taxon>Agaricomycetes</taxon>
        <taxon>Agaricomycetidae</taxon>
        <taxon>Agaricales</taxon>
        <taxon>Agaricineae</taxon>
        <taxon>Agaricaceae</taxon>
        <taxon>Agaricus</taxon>
    </lineage>
</organism>
<evidence type="ECO:0000256" key="1">
    <source>
        <dbReference type="SAM" id="MobiDB-lite"/>
    </source>
</evidence>
<accession>A0A8H7C344</accession>
<evidence type="ECO:0000313" key="2">
    <source>
        <dbReference type="EMBL" id="KAF7761422.1"/>
    </source>
</evidence>
<dbReference type="AlphaFoldDB" id="A0A8H7C344"/>
<protein>
    <submittedName>
        <fullName evidence="2">Uncharacterized protein</fullName>
    </submittedName>
</protein>
<dbReference type="Proteomes" id="UP000629468">
    <property type="component" value="Unassembled WGS sequence"/>
</dbReference>
<evidence type="ECO:0000313" key="3">
    <source>
        <dbReference type="Proteomes" id="UP000629468"/>
    </source>
</evidence>